<dbReference type="AlphaFoldDB" id="A0A5M8FHQ5"/>
<proteinExistence type="predicted"/>
<name>A0A5M8FHQ5_9GAMM</name>
<comment type="caution">
    <text evidence="1">The sequence shown here is derived from an EMBL/GenBank/DDBJ whole genome shotgun (WGS) entry which is preliminary data.</text>
</comment>
<protein>
    <submittedName>
        <fullName evidence="1">Uncharacterized protein</fullName>
    </submittedName>
</protein>
<keyword evidence="2" id="KW-1185">Reference proteome</keyword>
<evidence type="ECO:0000313" key="2">
    <source>
        <dbReference type="Proteomes" id="UP000322981"/>
    </source>
</evidence>
<dbReference type="Proteomes" id="UP000322981">
    <property type="component" value="Unassembled WGS sequence"/>
</dbReference>
<evidence type="ECO:0000313" key="1">
    <source>
        <dbReference type="EMBL" id="KAA6183480.1"/>
    </source>
</evidence>
<sequence>MEANCSQQWLYRWSFPEMLRQTGTIPTTCPCGGRQRQDALQTNNLLPADGKALGRVGRIRWESSSKIDTAPKAVISAKRHKGNADLFGISRAGQEAPPFLAAQAAENEAIRKPRFRIAC</sequence>
<reference evidence="1 2" key="1">
    <citation type="submission" date="2019-09" db="EMBL/GenBank/DDBJ databases">
        <title>Whole-genome sequence of the purple sulfur bacterium Thiohalocapsa marina DSM 19078.</title>
        <authorList>
            <person name="Kyndt J.A."/>
            <person name="Meyer T.E."/>
        </authorList>
    </citation>
    <scope>NUCLEOTIDE SEQUENCE [LARGE SCALE GENOMIC DNA]</scope>
    <source>
        <strain evidence="1 2">DSM 19078</strain>
    </source>
</reference>
<gene>
    <name evidence="1" type="ORF">F2Q65_15565</name>
</gene>
<dbReference type="RefSeq" id="WP_150094333.1">
    <property type="nucleotide sequence ID" value="NZ_JBFUOH010000017.1"/>
</dbReference>
<organism evidence="1 2">
    <name type="scientific">Thiohalocapsa marina</name>
    <dbReference type="NCBI Taxonomy" id="424902"/>
    <lineage>
        <taxon>Bacteria</taxon>
        <taxon>Pseudomonadati</taxon>
        <taxon>Pseudomonadota</taxon>
        <taxon>Gammaproteobacteria</taxon>
        <taxon>Chromatiales</taxon>
        <taxon>Chromatiaceae</taxon>
        <taxon>Thiohalocapsa</taxon>
    </lineage>
</organism>
<dbReference type="EMBL" id="VWXX01000032">
    <property type="protein sequence ID" value="KAA6183480.1"/>
    <property type="molecule type" value="Genomic_DNA"/>
</dbReference>
<accession>A0A5M8FHQ5</accession>